<dbReference type="OrthoDB" id="1927969at2759"/>
<gene>
    <name evidence="4" type="ORF">GOP47_0011019</name>
</gene>
<sequence length="202" mass="22491">MHMLWLDSQPDLSVLYVSFGSLASVTLPQLEELVAGILFSKHRFLWVFRPNHVKDAPSATFPEDLLSKSHGRGYVTHWAPQLKVLSHPSISAFLTHCGWNATLEALSHGLPMLCLPLSADQFLNAKLIIEEWKVGLGFAESKESGLIGREEIGRVIQILLETKEGECLQNNANYSRDVCARNCLPEGQAFKNIDSFFSVQLG</sequence>
<evidence type="ECO:0000256" key="1">
    <source>
        <dbReference type="ARBA" id="ARBA00009995"/>
    </source>
</evidence>
<protein>
    <recommendedName>
        <fullName evidence="6">UDP-glycosyltransferases domain-containing protein</fullName>
    </recommendedName>
</protein>
<comment type="similarity">
    <text evidence="1 3">Belongs to the UDP-glycosyltransferase family.</text>
</comment>
<name>A0A9D4UW14_ADICA</name>
<dbReference type="EMBL" id="JABFUD020000010">
    <property type="protein sequence ID" value="KAI5075058.1"/>
    <property type="molecule type" value="Genomic_DNA"/>
</dbReference>
<accession>A0A9D4UW14</accession>
<dbReference type="Gene3D" id="3.40.50.2000">
    <property type="entry name" value="Glycogen Phosphorylase B"/>
    <property type="match status" value="1"/>
</dbReference>
<organism evidence="4 5">
    <name type="scientific">Adiantum capillus-veneris</name>
    <name type="common">Maidenhair fern</name>
    <dbReference type="NCBI Taxonomy" id="13818"/>
    <lineage>
        <taxon>Eukaryota</taxon>
        <taxon>Viridiplantae</taxon>
        <taxon>Streptophyta</taxon>
        <taxon>Embryophyta</taxon>
        <taxon>Tracheophyta</taxon>
        <taxon>Polypodiopsida</taxon>
        <taxon>Polypodiidae</taxon>
        <taxon>Polypodiales</taxon>
        <taxon>Pteridineae</taxon>
        <taxon>Pteridaceae</taxon>
        <taxon>Vittarioideae</taxon>
        <taxon>Adiantum</taxon>
    </lineage>
</organism>
<evidence type="ECO:0000313" key="5">
    <source>
        <dbReference type="Proteomes" id="UP000886520"/>
    </source>
</evidence>
<dbReference type="InterPro" id="IPR035595">
    <property type="entry name" value="UDP_glycos_trans_CS"/>
</dbReference>
<dbReference type="InterPro" id="IPR002213">
    <property type="entry name" value="UDP_glucos_trans"/>
</dbReference>
<dbReference type="AlphaFoldDB" id="A0A9D4UW14"/>
<dbReference type="SUPFAM" id="SSF53756">
    <property type="entry name" value="UDP-Glycosyltransferase/glycogen phosphorylase"/>
    <property type="match status" value="1"/>
</dbReference>
<evidence type="ECO:0000256" key="2">
    <source>
        <dbReference type="ARBA" id="ARBA00022679"/>
    </source>
</evidence>
<dbReference type="FunFam" id="3.40.50.2000:FF:000060">
    <property type="entry name" value="Glycosyltransferase"/>
    <property type="match status" value="1"/>
</dbReference>
<keyword evidence="3" id="KW-0328">Glycosyltransferase</keyword>
<evidence type="ECO:0000256" key="3">
    <source>
        <dbReference type="RuleBase" id="RU003718"/>
    </source>
</evidence>
<dbReference type="PANTHER" id="PTHR48045">
    <property type="entry name" value="UDP-GLYCOSYLTRANSFERASE 72B1"/>
    <property type="match status" value="1"/>
</dbReference>
<reference evidence="4" key="1">
    <citation type="submission" date="2021-01" db="EMBL/GenBank/DDBJ databases">
        <title>Adiantum capillus-veneris genome.</title>
        <authorList>
            <person name="Fang Y."/>
            <person name="Liao Q."/>
        </authorList>
    </citation>
    <scope>NUCLEOTIDE SEQUENCE</scope>
    <source>
        <strain evidence="4">H3</strain>
        <tissue evidence="4">Leaf</tissue>
    </source>
</reference>
<keyword evidence="5" id="KW-1185">Reference proteome</keyword>
<dbReference type="CDD" id="cd03784">
    <property type="entry name" value="GT1_Gtf-like"/>
    <property type="match status" value="1"/>
</dbReference>
<dbReference type="PANTHER" id="PTHR48045:SF31">
    <property type="entry name" value="UDP-GLYCOSYLTRANSFERASE 76B1-LIKE"/>
    <property type="match status" value="1"/>
</dbReference>
<evidence type="ECO:0000313" key="4">
    <source>
        <dbReference type="EMBL" id="KAI5075058.1"/>
    </source>
</evidence>
<evidence type="ECO:0008006" key="6">
    <source>
        <dbReference type="Google" id="ProtNLM"/>
    </source>
</evidence>
<dbReference type="GO" id="GO:0008194">
    <property type="term" value="F:UDP-glycosyltransferase activity"/>
    <property type="evidence" value="ECO:0007669"/>
    <property type="project" value="InterPro"/>
</dbReference>
<dbReference type="PROSITE" id="PS00375">
    <property type="entry name" value="UDPGT"/>
    <property type="match status" value="1"/>
</dbReference>
<proteinExistence type="inferred from homology"/>
<keyword evidence="2 3" id="KW-0808">Transferase</keyword>
<dbReference type="Proteomes" id="UP000886520">
    <property type="component" value="Chromosome 10"/>
</dbReference>
<comment type="caution">
    <text evidence="4">The sequence shown here is derived from an EMBL/GenBank/DDBJ whole genome shotgun (WGS) entry which is preliminary data.</text>
</comment>
<dbReference type="Pfam" id="PF00201">
    <property type="entry name" value="UDPGT"/>
    <property type="match status" value="1"/>
</dbReference>